<dbReference type="InterPro" id="IPR011115">
    <property type="entry name" value="SecA_DEAD"/>
</dbReference>
<dbReference type="InterPro" id="IPR014018">
    <property type="entry name" value="SecA_motor_DEAD"/>
</dbReference>
<accession>W4RKJ0</accession>
<keyword evidence="5" id="KW-0347">Helicase</keyword>
<keyword evidence="5" id="KW-0547">Nucleotide-binding</keyword>
<dbReference type="SUPFAM" id="SSF52540">
    <property type="entry name" value="P-loop containing nucleoside triphosphate hydrolases"/>
    <property type="match status" value="1"/>
</dbReference>
<keyword evidence="2" id="KW-0653">Protein transport</keyword>
<keyword evidence="1" id="KW-0472">Membrane</keyword>
<keyword evidence="3" id="KW-0811">Translocation</keyword>
<reference evidence="5 6" key="1">
    <citation type="submission" date="2013-12" db="EMBL/GenBank/DDBJ databases">
        <title>NBRP : Genome information of microbial organism related human and environment.</title>
        <authorList>
            <person name="Hattori M."/>
            <person name="Oshima K."/>
            <person name="Inaba H."/>
            <person name="Suda W."/>
            <person name="Sakamoto M."/>
            <person name="Iino T."/>
            <person name="Kitahara M."/>
            <person name="Oshida Y."/>
            <person name="Iida T."/>
            <person name="Kudo T."/>
            <person name="Itoh T."/>
            <person name="Ahmed I."/>
            <person name="Ohkuma M."/>
        </authorList>
    </citation>
    <scope>NUCLEOTIDE SEQUENCE [LARGE SCALE GENOMIC DNA]</scope>
    <source>
        <strain evidence="5 6">JCM 21738</strain>
    </source>
</reference>
<dbReference type="GO" id="GO:0004386">
    <property type="term" value="F:helicase activity"/>
    <property type="evidence" value="ECO:0007669"/>
    <property type="project" value="UniProtKB-KW"/>
</dbReference>
<keyword evidence="1" id="KW-1003">Cell membrane</keyword>
<protein>
    <submittedName>
        <fullName evidence="5">Protein export cytoplasm protein SecA ATPase RNA helicase</fullName>
    </submittedName>
</protein>
<dbReference type="Pfam" id="PF07517">
    <property type="entry name" value="SecA_DEAD"/>
    <property type="match status" value="1"/>
</dbReference>
<dbReference type="GO" id="GO:0005886">
    <property type="term" value="C:plasma membrane"/>
    <property type="evidence" value="ECO:0007669"/>
    <property type="project" value="TreeGrafter"/>
</dbReference>
<dbReference type="GO" id="GO:0005524">
    <property type="term" value="F:ATP binding"/>
    <property type="evidence" value="ECO:0007669"/>
    <property type="project" value="InterPro"/>
</dbReference>
<feature type="domain" description="SecA family profile" evidence="4">
    <location>
        <begin position="1"/>
        <end position="73"/>
    </location>
</feature>
<dbReference type="InterPro" id="IPR000185">
    <property type="entry name" value="SecA"/>
</dbReference>
<proteinExistence type="predicted"/>
<evidence type="ECO:0000256" key="2">
    <source>
        <dbReference type="ARBA" id="ARBA00022927"/>
    </source>
</evidence>
<keyword evidence="5" id="KW-0378">Hydrolase</keyword>
<evidence type="ECO:0000259" key="4">
    <source>
        <dbReference type="PROSITE" id="PS51196"/>
    </source>
</evidence>
<keyword evidence="5" id="KW-0067">ATP-binding</keyword>
<dbReference type="PROSITE" id="PS51196">
    <property type="entry name" value="SECA_MOTOR_DEAD"/>
    <property type="match status" value="1"/>
</dbReference>
<evidence type="ECO:0000313" key="6">
    <source>
        <dbReference type="Proteomes" id="UP000018949"/>
    </source>
</evidence>
<dbReference type="GO" id="GO:0005829">
    <property type="term" value="C:cytosol"/>
    <property type="evidence" value="ECO:0007669"/>
    <property type="project" value="TreeGrafter"/>
</dbReference>
<keyword evidence="6" id="KW-1185">Reference proteome</keyword>
<dbReference type="AlphaFoldDB" id="W4RKJ0"/>
<dbReference type="GO" id="GO:0006886">
    <property type="term" value="P:intracellular protein transport"/>
    <property type="evidence" value="ECO:0007669"/>
    <property type="project" value="InterPro"/>
</dbReference>
<comment type="caution">
    <text evidence="5">The sequence shown here is derived from an EMBL/GenBank/DDBJ whole genome shotgun (WGS) entry which is preliminary data.</text>
</comment>
<dbReference type="eggNOG" id="COG0653">
    <property type="taxonomic scope" value="Bacteria"/>
</dbReference>
<organism evidence="5 6">
    <name type="scientific">Mesobacillus boroniphilus JCM 21738</name>
    <dbReference type="NCBI Taxonomy" id="1294265"/>
    <lineage>
        <taxon>Bacteria</taxon>
        <taxon>Bacillati</taxon>
        <taxon>Bacillota</taxon>
        <taxon>Bacilli</taxon>
        <taxon>Bacillales</taxon>
        <taxon>Bacillaceae</taxon>
        <taxon>Mesobacillus</taxon>
    </lineage>
</organism>
<dbReference type="GO" id="GO:0043952">
    <property type="term" value="P:protein transport by the Sec complex"/>
    <property type="evidence" value="ECO:0007669"/>
    <property type="project" value="TreeGrafter"/>
</dbReference>
<dbReference type="EMBL" id="BAUW01000005">
    <property type="protein sequence ID" value="GAE44094.1"/>
    <property type="molecule type" value="Genomic_DNA"/>
</dbReference>
<gene>
    <name evidence="5" type="ORF">JCM21738_776</name>
</gene>
<name>W4RKJ0_9BACI</name>
<dbReference type="GO" id="GO:0031522">
    <property type="term" value="C:cell envelope Sec protein transport complex"/>
    <property type="evidence" value="ECO:0007669"/>
    <property type="project" value="TreeGrafter"/>
</dbReference>
<evidence type="ECO:0000313" key="5">
    <source>
        <dbReference type="EMBL" id="GAE44094.1"/>
    </source>
</evidence>
<evidence type="ECO:0000256" key="1">
    <source>
        <dbReference type="ARBA" id="ARBA00022475"/>
    </source>
</evidence>
<evidence type="ECO:0000256" key="3">
    <source>
        <dbReference type="ARBA" id="ARBA00023010"/>
    </source>
</evidence>
<dbReference type="GO" id="GO:0017038">
    <property type="term" value="P:protein import"/>
    <property type="evidence" value="ECO:0007669"/>
    <property type="project" value="InterPro"/>
</dbReference>
<dbReference type="InterPro" id="IPR027417">
    <property type="entry name" value="P-loop_NTPase"/>
</dbReference>
<dbReference type="Gene3D" id="3.40.50.300">
    <property type="entry name" value="P-loop containing nucleotide triphosphate hydrolases"/>
    <property type="match status" value="1"/>
</dbReference>
<sequence>MTDEQLKNKTKIFMGELAEGKSVDDIKIEAFTTVREASKRVLGLRHFDVQLIGGFVMHEAALPKCKPAREKHL</sequence>
<dbReference type="GO" id="GO:0006605">
    <property type="term" value="P:protein targeting"/>
    <property type="evidence" value="ECO:0007669"/>
    <property type="project" value="InterPro"/>
</dbReference>
<keyword evidence="2" id="KW-0813">Transport</keyword>
<dbReference type="Proteomes" id="UP000018949">
    <property type="component" value="Unassembled WGS sequence"/>
</dbReference>
<dbReference type="PANTHER" id="PTHR30612:SF0">
    <property type="entry name" value="CHLOROPLAST PROTEIN-TRANSPORTING ATPASE"/>
    <property type="match status" value="1"/>
</dbReference>
<dbReference type="PANTHER" id="PTHR30612">
    <property type="entry name" value="SECA INNER MEMBRANE COMPONENT OF SEC PROTEIN SECRETION SYSTEM"/>
    <property type="match status" value="1"/>
</dbReference>